<feature type="compositionally biased region" description="Polar residues" evidence="3">
    <location>
        <begin position="1"/>
        <end position="11"/>
    </location>
</feature>
<dbReference type="PANTHER" id="PTHR12566">
    <property type="entry name" value="CYTOPLASMIC POLYADENYLATION ELEMENT BINDING PROTEIN CPEB"/>
    <property type="match status" value="1"/>
</dbReference>
<dbReference type="GO" id="GO:0005634">
    <property type="term" value="C:nucleus"/>
    <property type="evidence" value="ECO:0007669"/>
    <property type="project" value="TreeGrafter"/>
</dbReference>
<feature type="region of interest" description="Disordered" evidence="3">
    <location>
        <begin position="303"/>
        <end position="324"/>
    </location>
</feature>
<protein>
    <recommendedName>
        <fullName evidence="4">RRM domain-containing protein</fullName>
    </recommendedName>
</protein>
<dbReference type="InterPro" id="IPR032296">
    <property type="entry name" value="CEBP_ZZ"/>
</dbReference>
<dbReference type="PANTHER" id="PTHR12566:SF9">
    <property type="entry name" value="CYTOPLASMIC POLYADENYLATION ELEMENT-BINDING PROTEIN 1"/>
    <property type="match status" value="1"/>
</dbReference>
<dbReference type="SMART" id="SM00360">
    <property type="entry name" value="RRM"/>
    <property type="match status" value="2"/>
</dbReference>
<dbReference type="FunFam" id="3.30.70.330:FF:000054">
    <property type="entry name" value="Cytoplasmic polyadenylation element-binding protein 1"/>
    <property type="match status" value="1"/>
</dbReference>
<accession>A0A8J4TE42</accession>
<dbReference type="Pfam" id="PF16366">
    <property type="entry name" value="CEBP_ZZ"/>
    <property type="match status" value="1"/>
</dbReference>
<feature type="region of interest" description="Disordered" evidence="3">
    <location>
        <begin position="264"/>
        <end position="286"/>
    </location>
</feature>
<evidence type="ECO:0000256" key="1">
    <source>
        <dbReference type="ARBA" id="ARBA00022884"/>
    </source>
</evidence>
<dbReference type="AlphaFoldDB" id="A0A8J4TE42"/>
<dbReference type="CDD" id="cd19757">
    <property type="entry name" value="Bbox1"/>
    <property type="match status" value="1"/>
</dbReference>
<dbReference type="GO" id="GO:2000766">
    <property type="term" value="P:negative regulation of cytoplasmic translation"/>
    <property type="evidence" value="ECO:0007669"/>
    <property type="project" value="TreeGrafter"/>
</dbReference>
<dbReference type="PROSITE" id="PS50102">
    <property type="entry name" value="RRM"/>
    <property type="match status" value="1"/>
</dbReference>
<dbReference type="EMBL" id="LUCH01000452">
    <property type="protein sequence ID" value="KAF5405103.1"/>
    <property type="molecule type" value="Genomic_DNA"/>
</dbReference>
<dbReference type="GO" id="GO:0008135">
    <property type="term" value="F:translation factor activity, RNA binding"/>
    <property type="evidence" value="ECO:0007669"/>
    <property type="project" value="TreeGrafter"/>
</dbReference>
<feature type="compositionally biased region" description="Polar residues" evidence="3">
    <location>
        <begin position="175"/>
        <end position="187"/>
    </location>
</feature>
<dbReference type="InterPro" id="IPR035979">
    <property type="entry name" value="RBD_domain_sf"/>
</dbReference>
<dbReference type="GO" id="GO:0003730">
    <property type="term" value="F:mRNA 3'-UTR binding"/>
    <property type="evidence" value="ECO:0007669"/>
    <property type="project" value="InterPro"/>
</dbReference>
<organism evidence="5 6">
    <name type="scientific">Paragonimus heterotremus</name>
    <dbReference type="NCBI Taxonomy" id="100268"/>
    <lineage>
        <taxon>Eukaryota</taxon>
        <taxon>Metazoa</taxon>
        <taxon>Spiralia</taxon>
        <taxon>Lophotrochozoa</taxon>
        <taxon>Platyhelminthes</taxon>
        <taxon>Trematoda</taxon>
        <taxon>Digenea</taxon>
        <taxon>Plagiorchiida</taxon>
        <taxon>Troglotremata</taxon>
        <taxon>Troglotrematidae</taxon>
        <taxon>Paragonimus</taxon>
    </lineage>
</organism>
<dbReference type="GO" id="GO:0005737">
    <property type="term" value="C:cytoplasm"/>
    <property type="evidence" value="ECO:0007669"/>
    <property type="project" value="TreeGrafter"/>
</dbReference>
<dbReference type="CDD" id="cd12725">
    <property type="entry name" value="RRM2_CPEB1"/>
    <property type="match status" value="1"/>
</dbReference>
<feature type="region of interest" description="Disordered" evidence="3">
    <location>
        <begin position="1"/>
        <end position="42"/>
    </location>
</feature>
<dbReference type="GO" id="GO:0045202">
    <property type="term" value="C:synapse"/>
    <property type="evidence" value="ECO:0007669"/>
    <property type="project" value="TreeGrafter"/>
</dbReference>
<dbReference type="GO" id="GO:0043005">
    <property type="term" value="C:neuron projection"/>
    <property type="evidence" value="ECO:0007669"/>
    <property type="project" value="TreeGrafter"/>
</dbReference>
<sequence length="930" mass="102357">MDSANLWSTPRRQPYSPPLIPTHDAPYSSSGAGITPTPRNAEQADNVGSLRLQIRTPVSTFNAGSKTLASLGGSIFGRPCVAGTQTNQHQANLPKILNNSAIGAQSDLVNATGLNDMTHDSSGFGSLLNDQCNSSTASTSYSKGTDRSCVNCYRWPTRNYISLESDTSDIGLDRSNLSDQPRTQSPIERTDYPALGAAPKGAALLRNVSTTTCTTRPDSLSLSGVDSMYTSSSTSTLFPASGRESRMLEENLASVARYVEELTGGTGSSAQKTKPEETKLGSGSGINCGGDVYTDLIRRPQLTHEQIQQQQQHKQQQQQQPVQLSQLQQLHQQLSNLAAIKNEKSTNERENNGAQPQELLLRLLANQFPDLVVNTSGPKTEVKTDKMNWPSFTGWESTSSDKISPNQAVPRRLSTHYDYHMEQSDINRQRTNEQIFTANILPTTSSAENSVTTELRTMNSNSFATPTGTRMMPEVEQTNLVNSPAVNNLQRPKQDQLDCRPAGLPVQNTPTYASTVAVLASLFGMGQTNQNTNTSGIAQTQQEINNATISALVNLLASLQDYNGLNRNSAAQGNSSKILPDHNSAHEFIETNLPSSLGQHSSSCNLSEELTRLAAPYQRLLASLENDIDRAANVYRNSAGTVAQKSEAAYHWSGKLPVRIYRSMSFSRKVFLGGVPWDSTSEDLIIAFARFGNVMVSWPQQEGSHLSCMTRNRSMSPKGYCYLIFEHESSVNELLAACVRDPTTGGDYYKISSSKFKSKDVQVIPWVISDSQYTKSGPYRPDSSRTVFIGALHGMITAEALVTIMNDLFGNVVFAALDTDKYKYPIGSGRVAFSSHKSYMRAVTANFVDVRTPKFIKTIQIDPYLEDSLCSSCFTSPGIYFCRAFECFRYFCPACWQLWHNSTETLYTHKPLRRTFKTVTDRHLMGITKY</sequence>
<feature type="region of interest" description="Disordered" evidence="3">
    <location>
        <begin position="170"/>
        <end position="194"/>
    </location>
</feature>
<evidence type="ECO:0000256" key="3">
    <source>
        <dbReference type="SAM" id="MobiDB-lite"/>
    </source>
</evidence>
<dbReference type="Pfam" id="PF16367">
    <property type="entry name" value="RRM_7"/>
    <property type="match status" value="1"/>
</dbReference>
<dbReference type="Gene3D" id="3.30.70.330">
    <property type="match status" value="2"/>
</dbReference>
<dbReference type="SUPFAM" id="SSF54928">
    <property type="entry name" value="RNA-binding domain, RBD"/>
    <property type="match status" value="1"/>
</dbReference>
<dbReference type="InterPro" id="IPR038446">
    <property type="entry name" value="CEBP_ZZ_sf"/>
</dbReference>
<dbReference type="Gene3D" id="4.10.640.40">
    <property type="entry name" value="Cytoplasmic polyadenylation element-binding protein, ZZ domain"/>
    <property type="match status" value="1"/>
</dbReference>
<evidence type="ECO:0000313" key="6">
    <source>
        <dbReference type="Proteomes" id="UP000748531"/>
    </source>
</evidence>
<name>A0A8J4TE42_9TREM</name>
<evidence type="ECO:0000256" key="2">
    <source>
        <dbReference type="PROSITE-ProRule" id="PRU00176"/>
    </source>
</evidence>
<feature type="compositionally biased region" description="Polar residues" evidence="3">
    <location>
        <begin position="27"/>
        <end position="40"/>
    </location>
</feature>
<dbReference type="OrthoDB" id="10033548at2759"/>
<dbReference type="InterPro" id="IPR034819">
    <property type="entry name" value="CPEB"/>
</dbReference>
<dbReference type="InterPro" id="IPR012677">
    <property type="entry name" value="Nucleotide-bd_a/b_plait_sf"/>
</dbReference>
<gene>
    <name evidence="5" type="ORF">PHET_01511</name>
</gene>
<dbReference type="GO" id="GO:0043022">
    <property type="term" value="F:ribosome binding"/>
    <property type="evidence" value="ECO:0007669"/>
    <property type="project" value="TreeGrafter"/>
</dbReference>
<evidence type="ECO:0000313" key="5">
    <source>
        <dbReference type="EMBL" id="KAF5405103.1"/>
    </source>
</evidence>
<dbReference type="GO" id="GO:0000900">
    <property type="term" value="F:mRNA regulatory element binding translation repressor activity"/>
    <property type="evidence" value="ECO:0007669"/>
    <property type="project" value="TreeGrafter"/>
</dbReference>
<reference evidence="5" key="1">
    <citation type="submission" date="2019-05" db="EMBL/GenBank/DDBJ databases">
        <title>Annotation for the trematode Paragonimus heterotremus.</title>
        <authorList>
            <person name="Choi Y.-J."/>
        </authorList>
    </citation>
    <scope>NUCLEOTIDE SEQUENCE</scope>
    <source>
        <strain evidence="5">LC</strain>
    </source>
</reference>
<dbReference type="Proteomes" id="UP000748531">
    <property type="component" value="Unassembled WGS sequence"/>
</dbReference>
<proteinExistence type="predicted"/>
<feature type="domain" description="RRM" evidence="4">
    <location>
        <begin position="668"/>
        <end position="763"/>
    </location>
</feature>
<dbReference type="InterPro" id="IPR000504">
    <property type="entry name" value="RRM_dom"/>
</dbReference>
<comment type="caution">
    <text evidence="5">The sequence shown here is derived from an EMBL/GenBank/DDBJ whole genome shotgun (WGS) entry which is preliminary data.</text>
</comment>
<keyword evidence="6" id="KW-1185">Reference proteome</keyword>
<evidence type="ECO:0000259" key="4">
    <source>
        <dbReference type="PROSITE" id="PS50102"/>
    </source>
</evidence>
<keyword evidence="1 2" id="KW-0694">RNA-binding</keyword>